<dbReference type="InterPro" id="IPR051262">
    <property type="entry name" value="SMP-30/CGR1_Lactonase"/>
</dbReference>
<organism evidence="4 5">
    <name type="scientific">Paenibacillus agricola</name>
    <dbReference type="NCBI Taxonomy" id="2716264"/>
    <lineage>
        <taxon>Bacteria</taxon>
        <taxon>Bacillati</taxon>
        <taxon>Bacillota</taxon>
        <taxon>Bacilli</taxon>
        <taxon>Bacillales</taxon>
        <taxon>Paenibacillaceae</taxon>
        <taxon>Paenibacillus</taxon>
    </lineage>
</organism>
<name>A0ABX0J360_9BACL</name>
<dbReference type="Pfam" id="PF08450">
    <property type="entry name" value="SGL"/>
    <property type="match status" value="1"/>
</dbReference>
<gene>
    <name evidence="4" type="ORF">G9U52_08360</name>
</gene>
<dbReference type="Proteomes" id="UP001165962">
    <property type="component" value="Unassembled WGS sequence"/>
</dbReference>
<dbReference type="PANTHER" id="PTHR47572:SF4">
    <property type="entry name" value="LACTONASE DRP35"/>
    <property type="match status" value="1"/>
</dbReference>
<accession>A0ABX0J360</accession>
<protein>
    <submittedName>
        <fullName evidence="4">SMP-30/gluconolactonase/LRE family protein</fullName>
    </submittedName>
</protein>
<dbReference type="PRINTS" id="PR01790">
    <property type="entry name" value="SMP30FAMILY"/>
</dbReference>
<evidence type="ECO:0000313" key="5">
    <source>
        <dbReference type="Proteomes" id="UP001165962"/>
    </source>
</evidence>
<comment type="similarity">
    <text evidence="1">Belongs to the SMP-30/CGR1 family.</text>
</comment>
<dbReference type="EMBL" id="JAAOIW010000003">
    <property type="protein sequence ID" value="NHN29845.1"/>
    <property type="molecule type" value="Genomic_DNA"/>
</dbReference>
<evidence type="ECO:0000256" key="1">
    <source>
        <dbReference type="ARBA" id="ARBA00008853"/>
    </source>
</evidence>
<comment type="caution">
    <text evidence="4">The sequence shown here is derived from an EMBL/GenBank/DDBJ whole genome shotgun (WGS) entry which is preliminary data.</text>
</comment>
<dbReference type="InterPro" id="IPR013658">
    <property type="entry name" value="SGL"/>
</dbReference>
<evidence type="ECO:0000313" key="4">
    <source>
        <dbReference type="EMBL" id="NHN29845.1"/>
    </source>
</evidence>
<dbReference type="RefSeq" id="WP_166148349.1">
    <property type="nucleotide sequence ID" value="NZ_JAAOIW010000003.1"/>
</dbReference>
<proteinExistence type="inferred from homology"/>
<reference evidence="4" key="1">
    <citation type="submission" date="2020-03" db="EMBL/GenBank/DDBJ databases">
        <title>Draft sequencing of Paenibacilllus sp. S3N08.</title>
        <authorList>
            <person name="Kim D.-U."/>
        </authorList>
    </citation>
    <scope>NUCLEOTIDE SEQUENCE</scope>
    <source>
        <strain evidence="4">S3N08</strain>
    </source>
</reference>
<dbReference type="SUPFAM" id="SSF63829">
    <property type="entry name" value="Calcium-dependent phosphotriesterase"/>
    <property type="match status" value="1"/>
</dbReference>
<keyword evidence="2" id="KW-0378">Hydrolase</keyword>
<evidence type="ECO:0000259" key="3">
    <source>
        <dbReference type="Pfam" id="PF08450"/>
    </source>
</evidence>
<feature type="domain" description="SMP-30/Gluconolactonase/LRE-like region" evidence="3">
    <location>
        <begin position="29"/>
        <end position="279"/>
    </location>
</feature>
<dbReference type="InterPro" id="IPR005511">
    <property type="entry name" value="SMP-30"/>
</dbReference>
<dbReference type="PANTHER" id="PTHR47572">
    <property type="entry name" value="LIPOPROTEIN-RELATED"/>
    <property type="match status" value="1"/>
</dbReference>
<keyword evidence="5" id="KW-1185">Reference proteome</keyword>
<evidence type="ECO:0000256" key="2">
    <source>
        <dbReference type="ARBA" id="ARBA00022801"/>
    </source>
</evidence>
<dbReference type="Gene3D" id="2.120.10.30">
    <property type="entry name" value="TolB, C-terminal domain"/>
    <property type="match status" value="1"/>
</dbReference>
<dbReference type="InterPro" id="IPR011042">
    <property type="entry name" value="6-blade_b-propeller_TolB-like"/>
</dbReference>
<sequence>MTIIQYSERLNEIVEAGEGLQKLASGFVFSEGPVWCSRKNQLYFTDFPKHRIYTWSYAFGLQLYTEQSNRAVGLTLDAEGRLLACESVTRRISRTEEDGTIVGLATHFQGNRLNNTNDVIVKRDGTVYFSDPYSTMLGDTQELPFNGVFRCDPVTGTVDLLVDDFKRPNGLAFSPDESLLYIDDTSKQHIRAFDVVSDGTLKNGRLFAEMDTAAGPGAADGMKVDQLGNVYVTGPGGVWIFAPSGERLGRIEFPEVAANLCFGSPPDSPIGTTLFITASSALYSIKLKVCGAV</sequence>